<keyword evidence="6" id="KW-1185">Reference proteome</keyword>
<dbReference type="GO" id="GO:0036503">
    <property type="term" value="P:ERAD pathway"/>
    <property type="evidence" value="ECO:0007669"/>
    <property type="project" value="TreeGrafter"/>
</dbReference>
<evidence type="ECO:0000313" key="6">
    <source>
        <dbReference type="Proteomes" id="UP001159364"/>
    </source>
</evidence>
<evidence type="ECO:0000313" key="5">
    <source>
        <dbReference type="EMBL" id="KAJ8773630.1"/>
    </source>
</evidence>
<dbReference type="EMBL" id="JAIWQS010000001">
    <property type="protein sequence ID" value="KAJ8773630.1"/>
    <property type="molecule type" value="Genomic_DNA"/>
</dbReference>
<accession>A0AAV8U5M6</accession>
<gene>
    <name evidence="5" type="ORF">K2173_005876</name>
</gene>
<dbReference type="GO" id="GO:0005634">
    <property type="term" value="C:nucleus"/>
    <property type="evidence" value="ECO:0007669"/>
    <property type="project" value="TreeGrafter"/>
</dbReference>
<dbReference type="Proteomes" id="UP001159364">
    <property type="component" value="Linkage Group LG01"/>
</dbReference>
<dbReference type="GO" id="GO:0004843">
    <property type="term" value="F:cysteine-type deubiquitinase activity"/>
    <property type="evidence" value="ECO:0007669"/>
    <property type="project" value="UniProtKB-UniRule"/>
</dbReference>
<dbReference type="PANTHER" id="PTHR13312">
    <property type="entry name" value="HIV-INDUCED PROTEIN-7-LIKE PROTEASE"/>
    <property type="match status" value="1"/>
</dbReference>
<dbReference type="EC" id="3.4.19.12" evidence="3"/>
<comment type="caution">
    <text evidence="5">The sequence shown here is derived from an EMBL/GenBank/DDBJ whole genome shotgun (WGS) entry which is preliminary data.</text>
</comment>
<evidence type="ECO:0000256" key="3">
    <source>
        <dbReference type="RuleBase" id="RU367104"/>
    </source>
</evidence>
<dbReference type="Gene3D" id="3.90.70.80">
    <property type="match status" value="1"/>
</dbReference>
<feature type="domain" description="OTU" evidence="4">
    <location>
        <begin position="12"/>
        <end position="150"/>
    </location>
</feature>
<keyword evidence="3" id="KW-0645">Protease</keyword>
<keyword evidence="3" id="KW-0833">Ubl conjugation pathway</keyword>
<dbReference type="FunFam" id="3.90.70.80:FF:000007">
    <property type="entry name" value="OTU domain-containing protein"/>
    <property type="match status" value="1"/>
</dbReference>
<sequence length="162" mass="18690">MSKPETELGNGFRTIWIPGDGRCLFRSVVHGACLRTGKPSPSESFEKQLADELRAKVADEFIKRRKDTEWFLEDDFDAYVMQMRKAHVWGGEPELLMSSHVLQTPIAVHMQDKKSGRLKVIAEYGHEYGTENPIRVLYNGYGHYDALRSMNRVAESKPYRKR</sequence>
<dbReference type="SUPFAM" id="SSF54001">
    <property type="entry name" value="Cysteine proteinases"/>
    <property type="match status" value="1"/>
</dbReference>
<dbReference type="PANTHER" id="PTHR13312:SF6">
    <property type="entry name" value="UBIQUITIN THIOESTERASE OTU"/>
    <property type="match status" value="1"/>
</dbReference>
<keyword evidence="3" id="KW-0788">Thiol protease</keyword>
<dbReference type="Pfam" id="PF02338">
    <property type="entry name" value="OTU"/>
    <property type="match status" value="1"/>
</dbReference>
<dbReference type="InterPro" id="IPR003323">
    <property type="entry name" value="OTU_dom"/>
</dbReference>
<dbReference type="InterPro" id="IPR047947">
    <property type="entry name" value="OTU4_OTU"/>
</dbReference>
<dbReference type="AlphaFoldDB" id="A0AAV8U5M6"/>
<dbReference type="GO" id="GO:0016579">
    <property type="term" value="P:protein deubiquitination"/>
    <property type="evidence" value="ECO:0007669"/>
    <property type="project" value="TreeGrafter"/>
</dbReference>
<dbReference type="InterPro" id="IPR038765">
    <property type="entry name" value="Papain-like_cys_pep_sf"/>
</dbReference>
<keyword evidence="3" id="KW-0963">Cytoplasm</keyword>
<comment type="subcellular location">
    <subcellularLocation>
        <location evidence="3">Cytoplasm</location>
    </subcellularLocation>
</comment>
<evidence type="ECO:0000256" key="1">
    <source>
        <dbReference type="ARBA" id="ARBA00000707"/>
    </source>
</evidence>
<reference evidence="5 6" key="1">
    <citation type="submission" date="2021-09" db="EMBL/GenBank/DDBJ databases">
        <title>Genomic insights and catalytic innovation underlie evolution of tropane alkaloids biosynthesis.</title>
        <authorList>
            <person name="Wang Y.-J."/>
            <person name="Tian T."/>
            <person name="Huang J.-P."/>
            <person name="Huang S.-X."/>
        </authorList>
    </citation>
    <scope>NUCLEOTIDE SEQUENCE [LARGE SCALE GENOMIC DNA]</scope>
    <source>
        <strain evidence="5">KIB-2018</strain>
        <tissue evidence="5">Leaf</tissue>
    </source>
</reference>
<comment type="catalytic activity">
    <reaction evidence="1 3">
        <text>Thiol-dependent hydrolysis of ester, thioester, amide, peptide and isopeptide bonds formed by the C-terminal Gly of ubiquitin (a 76-residue protein attached to proteins as an intracellular targeting signal).</text>
        <dbReference type="EC" id="3.4.19.12"/>
    </reaction>
</comment>
<comment type="function">
    <text evidence="3">Hydrolase that can remove conjugated ubiquitin from proteins and may therefore play an important regulatory role at the level of protein turnover by preventing degradation.</text>
</comment>
<evidence type="ECO:0000259" key="4">
    <source>
        <dbReference type="PROSITE" id="PS50802"/>
    </source>
</evidence>
<organism evidence="5 6">
    <name type="scientific">Erythroxylum novogranatense</name>
    <dbReference type="NCBI Taxonomy" id="1862640"/>
    <lineage>
        <taxon>Eukaryota</taxon>
        <taxon>Viridiplantae</taxon>
        <taxon>Streptophyta</taxon>
        <taxon>Embryophyta</taxon>
        <taxon>Tracheophyta</taxon>
        <taxon>Spermatophyta</taxon>
        <taxon>Magnoliopsida</taxon>
        <taxon>eudicotyledons</taxon>
        <taxon>Gunneridae</taxon>
        <taxon>Pentapetalae</taxon>
        <taxon>rosids</taxon>
        <taxon>fabids</taxon>
        <taxon>Malpighiales</taxon>
        <taxon>Erythroxylaceae</taxon>
        <taxon>Erythroxylum</taxon>
    </lineage>
</organism>
<proteinExistence type="predicted"/>
<dbReference type="CDD" id="cd22760">
    <property type="entry name" value="OTU_plant_OTU4-like"/>
    <property type="match status" value="1"/>
</dbReference>
<keyword evidence="2 3" id="KW-0378">Hydrolase</keyword>
<protein>
    <recommendedName>
        <fullName evidence="3">Ubiquitin thioesterase OTU</fullName>
        <ecNumber evidence="3">3.4.19.12</ecNumber>
    </recommendedName>
</protein>
<evidence type="ECO:0000256" key="2">
    <source>
        <dbReference type="ARBA" id="ARBA00022801"/>
    </source>
</evidence>
<dbReference type="GO" id="GO:0030968">
    <property type="term" value="P:endoplasmic reticulum unfolded protein response"/>
    <property type="evidence" value="ECO:0007669"/>
    <property type="project" value="TreeGrafter"/>
</dbReference>
<dbReference type="GO" id="GO:0005829">
    <property type="term" value="C:cytosol"/>
    <property type="evidence" value="ECO:0007669"/>
    <property type="project" value="TreeGrafter"/>
</dbReference>
<name>A0AAV8U5M6_9ROSI</name>
<dbReference type="PROSITE" id="PS50802">
    <property type="entry name" value="OTU"/>
    <property type="match status" value="1"/>
</dbReference>